<gene>
    <name evidence="11" type="primary">artA</name>
    <name evidence="11" type="ORF">N0B31_02230</name>
</gene>
<dbReference type="NCBIfam" id="TIGR04178">
    <property type="entry name" value="exo_archaeo"/>
    <property type="match status" value="1"/>
</dbReference>
<dbReference type="Proteomes" id="UP001057580">
    <property type="component" value="Chromosome"/>
</dbReference>
<feature type="transmembrane region" description="Helical" evidence="10">
    <location>
        <begin position="96"/>
        <end position="113"/>
    </location>
</feature>
<keyword evidence="3" id="KW-0645">Protease</keyword>
<protein>
    <submittedName>
        <fullName evidence="11">Archaeosortase A</fullName>
        <ecNumber evidence="11">3.4.22.-</ecNumber>
    </submittedName>
</protein>
<evidence type="ECO:0000256" key="10">
    <source>
        <dbReference type="SAM" id="Phobius"/>
    </source>
</evidence>
<evidence type="ECO:0000256" key="7">
    <source>
        <dbReference type="ARBA" id="ARBA00023136"/>
    </source>
</evidence>
<evidence type="ECO:0000313" key="11">
    <source>
        <dbReference type="EMBL" id="UWM55108.1"/>
    </source>
</evidence>
<dbReference type="Pfam" id="PF09721">
    <property type="entry name" value="Exosortase_EpsH"/>
    <property type="match status" value="1"/>
</dbReference>
<feature type="transmembrane region" description="Helical" evidence="10">
    <location>
        <begin position="69"/>
        <end position="89"/>
    </location>
</feature>
<evidence type="ECO:0000256" key="5">
    <source>
        <dbReference type="ARBA" id="ARBA00022801"/>
    </source>
</evidence>
<name>A0A9E7R481_9EURY</name>
<keyword evidence="2" id="KW-1003">Cell membrane</keyword>
<keyword evidence="4 10" id="KW-0812">Transmembrane</keyword>
<comment type="subcellular location">
    <subcellularLocation>
        <location evidence="1">Cell membrane</location>
        <topology evidence="1">Multi-pass membrane protein</topology>
    </subcellularLocation>
</comment>
<evidence type="ECO:0000256" key="6">
    <source>
        <dbReference type="ARBA" id="ARBA00022989"/>
    </source>
</evidence>
<feature type="site" description="Transition state stabilizer" evidence="9">
    <location>
        <position position="277"/>
    </location>
</feature>
<feature type="transmembrane region" description="Helical" evidence="10">
    <location>
        <begin position="13"/>
        <end position="32"/>
    </location>
</feature>
<keyword evidence="12" id="KW-1185">Reference proteome</keyword>
<dbReference type="InterPro" id="IPR014522">
    <property type="entry name" value="ArtA"/>
</dbReference>
<evidence type="ECO:0000256" key="1">
    <source>
        <dbReference type="ARBA" id="ARBA00004651"/>
    </source>
</evidence>
<keyword evidence="7 10" id="KW-0472">Membrane</keyword>
<keyword evidence="5 11" id="KW-0378">Hydrolase</keyword>
<organism evidence="11 12">
    <name type="scientific">Salinirubellus salinus</name>
    <dbReference type="NCBI Taxonomy" id="1364945"/>
    <lineage>
        <taxon>Archaea</taxon>
        <taxon>Methanobacteriati</taxon>
        <taxon>Methanobacteriota</taxon>
        <taxon>Stenosarchaea group</taxon>
        <taxon>Halobacteria</taxon>
        <taxon>Halobacteriales</taxon>
        <taxon>Natronomonadaceae</taxon>
        <taxon>Salinirubellus</taxon>
    </lineage>
</organism>
<dbReference type="RefSeq" id="WP_260594160.1">
    <property type="nucleotide sequence ID" value="NZ_CP104003.1"/>
</dbReference>
<feature type="transmembrane region" description="Helical" evidence="10">
    <location>
        <begin position="186"/>
        <end position="209"/>
    </location>
</feature>
<evidence type="ECO:0000256" key="4">
    <source>
        <dbReference type="ARBA" id="ARBA00022692"/>
    </source>
</evidence>
<feature type="transmembrane region" description="Helical" evidence="10">
    <location>
        <begin position="221"/>
        <end position="243"/>
    </location>
</feature>
<accession>A0A9E7R481</accession>
<dbReference type="PIRSF" id="PIRSF025737">
    <property type="entry name" value="Cyco1"/>
    <property type="match status" value="1"/>
</dbReference>
<reference evidence="11" key="1">
    <citation type="submission" date="2022-09" db="EMBL/GenBank/DDBJ databases">
        <title>Diverse halophilic archaea isolated from saline environments.</title>
        <authorList>
            <person name="Cui H.-L."/>
        </authorList>
    </citation>
    <scope>NUCLEOTIDE SEQUENCE</scope>
    <source>
        <strain evidence="11">ZS-35-S2</strain>
    </source>
</reference>
<feature type="active site" description="Proton donor" evidence="8">
    <location>
        <position position="235"/>
    </location>
</feature>
<dbReference type="GeneID" id="74941202"/>
<dbReference type="EC" id="3.4.22.-" evidence="11"/>
<evidence type="ECO:0000313" key="12">
    <source>
        <dbReference type="Proteomes" id="UP001057580"/>
    </source>
</evidence>
<dbReference type="InterPro" id="IPR019127">
    <property type="entry name" value="Exosortase"/>
</dbReference>
<dbReference type="GO" id="GO:0008233">
    <property type="term" value="F:peptidase activity"/>
    <property type="evidence" value="ECO:0007669"/>
    <property type="project" value="UniProtKB-KW"/>
</dbReference>
<evidence type="ECO:0000256" key="8">
    <source>
        <dbReference type="PIRSR" id="PIRSR025737-1"/>
    </source>
</evidence>
<dbReference type="InterPro" id="IPR026392">
    <property type="entry name" value="Exo/Archaeosortase_dom"/>
</dbReference>
<keyword evidence="6 10" id="KW-1133">Transmembrane helix</keyword>
<proteinExistence type="predicted"/>
<feature type="transmembrane region" description="Helical" evidence="10">
    <location>
        <begin position="39"/>
        <end position="57"/>
    </location>
</feature>
<dbReference type="GO" id="GO:0005886">
    <property type="term" value="C:plasma membrane"/>
    <property type="evidence" value="ECO:0007669"/>
    <property type="project" value="UniProtKB-SubCell"/>
</dbReference>
<feature type="active site" description="Acyl-thioester intermediate" evidence="8">
    <location>
        <position position="194"/>
    </location>
</feature>
<evidence type="ECO:0000256" key="3">
    <source>
        <dbReference type="ARBA" id="ARBA00022670"/>
    </source>
</evidence>
<dbReference type="KEGG" id="ssai:N0B31_02230"/>
<evidence type="ECO:0000256" key="2">
    <source>
        <dbReference type="ARBA" id="ARBA00022475"/>
    </source>
</evidence>
<dbReference type="EMBL" id="CP104003">
    <property type="protein sequence ID" value="UWM55108.1"/>
    <property type="molecule type" value="Genomic_DNA"/>
</dbReference>
<sequence length="344" mass="36864">MGPVETSLSVYDALAEPLAWLVVGTFLLGAAAELRSRALARYITVGAWGLFAVFWLVQTPHFVFEQKSAIEGVGALAAIPISVYVGHLLYAGRDSLLVLSRAVAAMGVVFMPFEMVAPLRQALVETVTVHTEVLMAQLGQEPAVISGQQVCREYAASGACLEHYPDYRSTFFFETTNPSTGDPYTITYTILIACTGIGSMAIFAGLVAAVRAPLRRKARALAVSLPVIYVLNLGRNVFIGLSFGQMRAQVAPELIASTFDFSLAQDPALVSYYVADRILAQTGSVLALVVVTYLVVRELPEVLAVVEDVLFVVTGSEWDLRAALDVDSAADAPPVRADADSRGD</sequence>
<dbReference type="GO" id="GO:0006508">
    <property type="term" value="P:proteolysis"/>
    <property type="evidence" value="ECO:0007669"/>
    <property type="project" value="UniProtKB-KW"/>
</dbReference>
<evidence type="ECO:0000256" key="9">
    <source>
        <dbReference type="PIRSR" id="PIRSR025737-2"/>
    </source>
</evidence>
<dbReference type="AlphaFoldDB" id="A0A9E7R481"/>
<dbReference type="NCBIfam" id="TIGR04125">
    <property type="entry name" value="exosort_PGF_TRM"/>
    <property type="match status" value="1"/>
</dbReference>